<organism evidence="3 4">
    <name type="scientific">Trypanosoma rangeli SC58</name>
    <dbReference type="NCBI Taxonomy" id="429131"/>
    <lineage>
        <taxon>Eukaryota</taxon>
        <taxon>Discoba</taxon>
        <taxon>Euglenozoa</taxon>
        <taxon>Kinetoplastea</taxon>
        <taxon>Metakinetoplastina</taxon>
        <taxon>Trypanosomatida</taxon>
        <taxon>Trypanosomatidae</taxon>
        <taxon>Trypanosoma</taxon>
        <taxon>Herpetosoma</taxon>
    </lineage>
</organism>
<evidence type="ECO:0000313" key="4">
    <source>
        <dbReference type="Proteomes" id="UP000031737"/>
    </source>
</evidence>
<keyword evidence="1" id="KW-0472">Membrane</keyword>
<dbReference type="PANTHER" id="PTHR35613:SF2">
    <property type="entry name" value="C-TYPE LECTIN DOMAIN-CONTAINING PROTEIN"/>
    <property type="match status" value="1"/>
</dbReference>
<feature type="signal peptide" evidence="2">
    <location>
        <begin position="1"/>
        <end position="32"/>
    </location>
</feature>
<feature type="transmembrane region" description="Helical" evidence="1">
    <location>
        <begin position="273"/>
        <end position="299"/>
    </location>
</feature>
<reference evidence="3 4" key="1">
    <citation type="submission" date="2013-07" db="EMBL/GenBank/DDBJ databases">
        <authorList>
            <person name="Stoco P.H."/>
            <person name="Wagner G."/>
            <person name="Gerber A."/>
            <person name="Zaha A."/>
            <person name="Thompson C."/>
            <person name="Bartholomeu D.C."/>
            <person name="Luckemeyer D.D."/>
            <person name="Bahia D."/>
            <person name="Loreto E."/>
            <person name="Prestes E.B."/>
            <person name="Lima F.M."/>
            <person name="Rodrigues-Luiz G."/>
            <person name="Vallejo G.A."/>
            <person name="Filho J.F."/>
            <person name="Monteiro K.M."/>
            <person name="Tyler K.M."/>
            <person name="de Almeida L.G."/>
            <person name="Ortiz M.F."/>
            <person name="Siervo M.A."/>
            <person name="de Moraes M.H."/>
            <person name="Cunha O.L."/>
            <person name="Mendonca-Neto R."/>
            <person name="Silva R."/>
            <person name="Teixeira S.M."/>
            <person name="Murta S.M."/>
            <person name="Sincero T.C."/>
            <person name="Mendes T.A."/>
            <person name="Urmenyi T.P."/>
            <person name="Silva V.G."/>
            <person name="da Rocha W.D."/>
            <person name="Andersson B."/>
            <person name="Romanha A.J."/>
            <person name="Steindel M."/>
            <person name="de Vasconcelos A.T."/>
            <person name="Grisard E.C."/>
        </authorList>
    </citation>
    <scope>NUCLEOTIDE SEQUENCE [LARGE SCALE GENOMIC DNA]</scope>
    <source>
        <strain evidence="3 4">SC58</strain>
    </source>
</reference>
<evidence type="ECO:0000256" key="2">
    <source>
        <dbReference type="SAM" id="SignalP"/>
    </source>
</evidence>
<dbReference type="Proteomes" id="UP000031737">
    <property type="component" value="Unassembled WGS sequence"/>
</dbReference>
<dbReference type="OrthoDB" id="252801at2759"/>
<feature type="chain" id="PRO_5001601057" evidence="2">
    <location>
        <begin position="33"/>
        <end position="335"/>
    </location>
</feature>
<protein>
    <submittedName>
        <fullName evidence="3">Uncharacterized protein</fullName>
    </submittedName>
</protein>
<proteinExistence type="predicted"/>
<sequence>MMATEVGMWVGSAVRTVVRWMALLLLLQCVGSHPSFTVAGEDKHVIVKIKRYFSFPNSEFRNKYGGQVDYYMSSRSCEQNGGLLTADQTPAAHESITDHLRKVRDVANQEVFTYMGGDAYYSYFWEEDPAKKCDPKVADTLLNCIFEWNQGLFAKLKRNGRGVPFFKGSLYSLAGAGRLNGYDAYWRDGYPAHGQIYLISRLDITKKEAKAAWYDGDSYARINPDTPYASFGIVCGVQDGISTSTTTMTTTKVPTTTTTLPPKVVVPWAQEHWYVILLVVLLPLIAAIALIVVICCCCCRAGDKYTRAAPMELREVSGKCGVWNPREAERRCRCV</sequence>
<dbReference type="EMBL" id="AUPL01006988">
    <property type="protein sequence ID" value="ESL05365.1"/>
    <property type="molecule type" value="Genomic_DNA"/>
</dbReference>
<evidence type="ECO:0000256" key="1">
    <source>
        <dbReference type="SAM" id="Phobius"/>
    </source>
</evidence>
<dbReference type="VEuPathDB" id="TriTrypDB:TRSC58_06988"/>
<evidence type="ECO:0000313" key="3">
    <source>
        <dbReference type="EMBL" id="ESL05365.1"/>
    </source>
</evidence>
<comment type="caution">
    <text evidence="3">The sequence shown here is derived from an EMBL/GenBank/DDBJ whole genome shotgun (WGS) entry which is preliminary data.</text>
</comment>
<keyword evidence="1" id="KW-0812">Transmembrane</keyword>
<keyword evidence="1" id="KW-1133">Transmembrane helix</keyword>
<dbReference type="PANTHER" id="PTHR35613">
    <property type="entry name" value="C-TYPE LECTIN DOMAIN-CONTAINING PROTEIN"/>
    <property type="match status" value="1"/>
</dbReference>
<gene>
    <name evidence="3" type="ORF">TRSC58_06988</name>
</gene>
<dbReference type="AlphaFoldDB" id="A0A061ITP1"/>
<name>A0A061ITP1_TRYRA</name>
<keyword evidence="4" id="KW-1185">Reference proteome</keyword>
<accession>A0A061ITP1</accession>
<keyword evidence="2" id="KW-0732">Signal</keyword>
<dbReference type="InterPro" id="IPR031797">
    <property type="entry name" value="DUF5075"/>
</dbReference>
<dbReference type="Pfam" id="PF16825">
    <property type="entry name" value="DUF5075"/>
    <property type="match status" value="1"/>
</dbReference>